<dbReference type="HAMAP" id="MF_01385">
    <property type="entry name" value="UreF"/>
    <property type="match status" value="1"/>
</dbReference>
<protein>
    <recommendedName>
        <fullName evidence="3">Urease accessory protein UreF</fullName>
    </recommendedName>
</protein>
<keyword evidence="3" id="KW-0963">Cytoplasm</keyword>
<name>A0A8J4HAH5_9PROT</name>
<dbReference type="PANTHER" id="PTHR33620">
    <property type="entry name" value="UREASE ACCESSORY PROTEIN F"/>
    <property type="match status" value="1"/>
</dbReference>
<evidence type="ECO:0000256" key="1">
    <source>
        <dbReference type="ARBA" id="ARBA00022988"/>
    </source>
</evidence>
<proteinExistence type="inferred from homology"/>
<evidence type="ECO:0000256" key="3">
    <source>
        <dbReference type="HAMAP-Rule" id="MF_01385"/>
    </source>
</evidence>
<evidence type="ECO:0000313" key="4">
    <source>
        <dbReference type="EMBL" id="HGC42240.1"/>
    </source>
</evidence>
<comment type="similarity">
    <text evidence="3">Belongs to the UreF family.</text>
</comment>
<dbReference type="GO" id="GO:0016151">
    <property type="term" value="F:nickel cation binding"/>
    <property type="evidence" value="ECO:0007669"/>
    <property type="project" value="UniProtKB-UniRule"/>
</dbReference>
<evidence type="ECO:0000256" key="2">
    <source>
        <dbReference type="ARBA" id="ARBA00023186"/>
    </source>
</evidence>
<gene>
    <name evidence="3" type="primary">ureF</name>
    <name evidence="4" type="ORF">ENY07_03320</name>
</gene>
<keyword evidence="1 3" id="KW-0996">Nickel insertion</keyword>
<comment type="function">
    <text evidence="3">Required for maturation of urease via the functional incorporation of the urease nickel metallocenter.</text>
</comment>
<comment type="subunit">
    <text evidence="3">UreD, UreF and UreG form a complex that acts as a GTP-hydrolysis-dependent molecular chaperone, activating the urease apoprotein by helping to assemble the nickel containing metallocenter of UreC. The UreE protein probably delivers the nickel.</text>
</comment>
<dbReference type="InterPro" id="IPR002639">
    <property type="entry name" value="UreF"/>
</dbReference>
<accession>A0A8J4HAH5</accession>
<comment type="subcellular location">
    <subcellularLocation>
        <location evidence="3">Cytoplasm</location>
    </subcellularLocation>
</comment>
<dbReference type="InterPro" id="IPR038277">
    <property type="entry name" value="UreF_sf"/>
</dbReference>
<reference evidence="4" key="1">
    <citation type="journal article" date="2020" name="mSystems">
        <title>Genome- and Community-Level Interaction Insights into Carbon Utilization and Element Cycling Functions of Hydrothermarchaeota in Hydrothermal Sediment.</title>
        <authorList>
            <person name="Zhou Z."/>
            <person name="Liu Y."/>
            <person name="Xu W."/>
            <person name="Pan J."/>
            <person name="Luo Z.H."/>
            <person name="Li M."/>
        </authorList>
    </citation>
    <scope>NUCLEOTIDE SEQUENCE</scope>
    <source>
        <strain evidence="4">SpSt-997</strain>
    </source>
</reference>
<dbReference type="Gene3D" id="1.10.4190.10">
    <property type="entry name" value="Urease accessory protein UreF"/>
    <property type="match status" value="1"/>
</dbReference>
<dbReference type="Pfam" id="PF01730">
    <property type="entry name" value="UreF"/>
    <property type="match status" value="1"/>
</dbReference>
<organism evidence="4">
    <name type="scientific">Acidicaldus sp</name>
    <dbReference type="NCBI Taxonomy" id="1872105"/>
    <lineage>
        <taxon>Bacteria</taxon>
        <taxon>Pseudomonadati</taxon>
        <taxon>Pseudomonadota</taxon>
        <taxon>Alphaproteobacteria</taxon>
        <taxon>Acetobacterales</taxon>
        <taxon>Acetobacteraceae</taxon>
        <taxon>Acidicaldus</taxon>
    </lineage>
</organism>
<comment type="caution">
    <text evidence="4">The sequence shown here is derived from an EMBL/GenBank/DDBJ whole genome shotgun (WGS) entry which is preliminary data.</text>
</comment>
<dbReference type="PIRSF" id="PIRSF009467">
    <property type="entry name" value="Ureas_acces_UreF"/>
    <property type="match status" value="1"/>
</dbReference>
<dbReference type="AlphaFoldDB" id="A0A8J4HAH5"/>
<dbReference type="GO" id="GO:0005737">
    <property type="term" value="C:cytoplasm"/>
    <property type="evidence" value="ECO:0007669"/>
    <property type="project" value="UniProtKB-SubCell"/>
</dbReference>
<sequence length="215" mass="21935">MIIEPPALLNLLAWLSPAFPTGAYAYSHGLEWAVEAGDVHDGASLEAWLTAVLDQGSARGDAILLRAAHREGENPARLAELAELAAALAPASERRAETLAQGAAFAAAAAPWGGSAPVALPVSLGMLAARHGIPEDAATLAYLQAFIANLISAAVRLVPLGQSTGQAVLAALGPAILATAGATESAGLADLGSSCLRADIAAMRHETQYTRLFRS</sequence>
<keyword evidence="2 3" id="KW-0143">Chaperone</keyword>
<dbReference type="EMBL" id="DTQM01000063">
    <property type="protein sequence ID" value="HGC42240.1"/>
    <property type="molecule type" value="Genomic_DNA"/>
</dbReference>
<dbReference type="PANTHER" id="PTHR33620:SF1">
    <property type="entry name" value="UREASE ACCESSORY PROTEIN F"/>
    <property type="match status" value="1"/>
</dbReference>